<evidence type="ECO:0000313" key="4">
    <source>
        <dbReference type="Proteomes" id="UP000002383"/>
    </source>
</evidence>
<dbReference type="STRING" id="396588.Tgr7_0142"/>
<dbReference type="SUPFAM" id="SSF52949">
    <property type="entry name" value="Macro domain-like"/>
    <property type="match status" value="1"/>
</dbReference>
<dbReference type="KEGG" id="tgr:Tgr7_0142"/>
<dbReference type="InterPro" id="IPR002589">
    <property type="entry name" value="Macro_dom"/>
</dbReference>
<dbReference type="GO" id="GO:0140291">
    <property type="term" value="P:peptidyl-glutamate ADP-deribosylation"/>
    <property type="evidence" value="ECO:0007669"/>
    <property type="project" value="TreeGrafter"/>
</dbReference>
<name>B8GTI3_THISH</name>
<dbReference type="InterPro" id="IPR050892">
    <property type="entry name" value="ADP-ribose_metab_enzymes"/>
</dbReference>
<sequence length="158" mass="17339">MIKYVKGDILLDKAQLVAHGVAPNDHFNQGLALSLRENWPGMYKDFRHYCQTQHPAPGTLWVWVAADGTRFANLLTQEGVQEHGAKPGKASVSHVNHCLRELRKLVESEGVNTVALPRLATGVGGLDWQDVKPLIENHLGDLGATVHVYETYVPGQAA</sequence>
<dbReference type="PROSITE" id="PS51154">
    <property type="entry name" value="MACRO"/>
    <property type="match status" value="1"/>
</dbReference>
<dbReference type="Pfam" id="PF01661">
    <property type="entry name" value="Macro"/>
    <property type="match status" value="1"/>
</dbReference>
<keyword evidence="4" id="KW-1185">Reference proteome</keyword>
<dbReference type="OrthoDB" id="9780211at2"/>
<dbReference type="HOGENOM" id="CLU_054419_3_0_6"/>
<dbReference type="PANTHER" id="PTHR12521:SF0">
    <property type="entry name" value="ADP-RIBOSE GLYCOHYDROLASE OARD1"/>
    <property type="match status" value="1"/>
</dbReference>
<dbReference type="AlphaFoldDB" id="B8GTI3"/>
<comment type="catalytic activity">
    <reaction evidence="1">
        <text>an N-(ADP-alpha-D-ribosyl)-thymidine in DNA + H2O = a thymidine in DNA + ADP-D-ribose</text>
        <dbReference type="Rhea" id="RHEA:71655"/>
        <dbReference type="Rhea" id="RHEA-COMP:13556"/>
        <dbReference type="Rhea" id="RHEA-COMP:18051"/>
        <dbReference type="ChEBI" id="CHEBI:15377"/>
        <dbReference type="ChEBI" id="CHEBI:57967"/>
        <dbReference type="ChEBI" id="CHEBI:137386"/>
        <dbReference type="ChEBI" id="CHEBI:191199"/>
    </reaction>
    <physiologicalReaction direction="left-to-right" evidence="1">
        <dbReference type="Rhea" id="RHEA:71656"/>
    </physiologicalReaction>
</comment>
<proteinExistence type="predicted"/>
<protein>
    <recommendedName>
        <fullName evidence="2">Macro domain-containing protein</fullName>
    </recommendedName>
</protein>
<dbReference type="PANTHER" id="PTHR12521">
    <property type="entry name" value="PROTEIN C6ORF130"/>
    <property type="match status" value="1"/>
</dbReference>
<dbReference type="InterPro" id="IPR043472">
    <property type="entry name" value="Macro_dom-like"/>
</dbReference>
<dbReference type="RefSeq" id="WP_012636732.1">
    <property type="nucleotide sequence ID" value="NC_011901.1"/>
</dbReference>
<evidence type="ECO:0000256" key="1">
    <source>
        <dbReference type="ARBA" id="ARBA00035885"/>
    </source>
</evidence>
<evidence type="ECO:0000259" key="2">
    <source>
        <dbReference type="PROSITE" id="PS51154"/>
    </source>
</evidence>
<reference evidence="3 4" key="1">
    <citation type="journal article" date="2011" name="Stand. Genomic Sci.">
        <title>Complete genome sequence of 'Thioalkalivibrio sulfidophilus' HL-EbGr7.</title>
        <authorList>
            <person name="Muyzer G."/>
            <person name="Sorokin D.Y."/>
            <person name="Mavromatis K."/>
            <person name="Lapidus A."/>
            <person name="Clum A."/>
            <person name="Ivanova N."/>
            <person name="Pati A."/>
            <person name="d'Haeseleer P."/>
            <person name="Woyke T."/>
            <person name="Kyrpides N.C."/>
        </authorList>
    </citation>
    <scope>NUCLEOTIDE SEQUENCE [LARGE SCALE GENOMIC DNA]</scope>
    <source>
        <strain evidence="3 4">HL-EbGR7</strain>
    </source>
</reference>
<dbReference type="CDD" id="cd02901">
    <property type="entry name" value="Macro_Poa1p-like"/>
    <property type="match status" value="1"/>
</dbReference>
<dbReference type="EMBL" id="CP001339">
    <property type="protein sequence ID" value="ACL71243.1"/>
    <property type="molecule type" value="Genomic_DNA"/>
</dbReference>
<evidence type="ECO:0000313" key="3">
    <source>
        <dbReference type="EMBL" id="ACL71243.1"/>
    </source>
</evidence>
<dbReference type="Gene3D" id="3.40.220.10">
    <property type="entry name" value="Leucine Aminopeptidase, subunit E, domain 1"/>
    <property type="match status" value="1"/>
</dbReference>
<dbReference type="Proteomes" id="UP000002383">
    <property type="component" value="Chromosome"/>
</dbReference>
<organism evidence="3 4">
    <name type="scientific">Thioalkalivibrio sulfidiphilus (strain HL-EbGR7)</name>
    <dbReference type="NCBI Taxonomy" id="396588"/>
    <lineage>
        <taxon>Bacteria</taxon>
        <taxon>Pseudomonadati</taxon>
        <taxon>Pseudomonadota</taxon>
        <taxon>Gammaproteobacteria</taxon>
        <taxon>Chromatiales</taxon>
        <taxon>Ectothiorhodospiraceae</taxon>
        <taxon>Thioalkalivibrio</taxon>
    </lineage>
</organism>
<dbReference type="eggNOG" id="COG2110">
    <property type="taxonomic scope" value="Bacteria"/>
</dbReference>
<feature type="domain" description="Macro" evidence="2">
    <location>
        <begin position="1"/>
        <end position="157"/>
    </location>
</feature>
<dbReference type="SMART" id="SM00506">
    <property type="entry name" value="A1pp"/>
    <property type="match status" value="1"/>
</dbReference>
<accession>B8GTI3</accession>
<gene>
    <name evidence="3" type="ordered locus">Tgr7_0142</name>
</gene>